<evidence type="ECO:0000313" key="14">
    <source>
        <dbReference type="Proteomes" id="UP001210809"/>
    </source>
</evidence>
<evidence type="ECO:0000256" key="8">
    <source>
        <dbReference type="ARBA" id="ARBA00023277"/>
    </source>
</evidence>
<dbReference type="InterPro" id="IPR001547">
    <property type="entry name" value="Glyco_hydro_5"/>
</dbReference>
<protein>
    <recommendedName>
        <fullName evidence="3">mannan endo-1,4-beta-mannosidase</fullName>
        <ecNumber evidence="3">3.2.1.78</ecNumber>
    </recommendedName>
</protein>
<dbReference type="GO" id="GO:0016985">
    <property type="term" value="F:mannan endo-1,4-beta-mannosidase activity"/>
    <property type="evidence" value="ECO:0007669"/>
    <property type="project" value="TreeGrafter"/>
</dbReference>
<evidence type="ECO:0000313" key="13">
    <source>
        <dbReference type="EMBL" id="MDB8003722.1"/>
    </source>
</evidence>
<dbReference type="Proteomes" id="UP001210809">
    <property type="component" value="Unassembled WGS sequence"/>
</dbReference>
<dbReference type="GO" id="GO:0030245">
    <property type="term" value="P:cellulose catabolic process"/>
    <property type="evidence" value="ECO:0007669"/>
    <property type="project" value="UniProtKB-KW"/>
</dbReference>
<dbReference type="Gene3D" id="2.60.40.10">
    <property type="entry name" value="Immunoglobulins"/>
    <property type="match status" value="6"/>
</dbReference>
<evidence type="ECO:0000256" key="2">
    <source>
        <dbReference type="ARBA" id="ARBA00004613"/>
    </source>
</evidence>
<evidence type="ECO:0000256" key="7">
    <source>
        <dbReference type="ARBA" id="ARBA00023001"/>
    </source>
</evidence>
<dbReference type="CDD" id="cd00063">
    <property type="entry name" value="FN3"/>
    <property type="match status" value="3"/>
</dbReference>
<feature type="domain" description="Fibronectin type-III" evidence="12">
    <location>
        <begin position="893"/>
        <end position="985"/>
    </location>
</feature>
<feature type="signal peptide" evidence="11">
    <location>
        <begin position="1"/>
        <end position="35"/>
    </location>
</feature>
<proteinExistence type="predicted"/>
<gene>
    <name evidence="13" type="ORF">PNE09_06540</name>
</gene>
<dbReference type="Gene3D" id="3.20.20.80">
    <property type="entry name" value="Glycosidases"/>
    <property type="match status" value="1"/>
</dbReference>
<feature type="chain" id="PRO_5043577290" description="mannan endo-1,4-beta-mannosidase" evidence="11">
    <location>
        <begin position="36"/>
        <end position="1173"/>
    </location>
</feature>
<name>A0AAW6D203_9FIRM</name>
<reference evidence="13" key="1">
    <citation type="submission" date="2023-01" db="EMBL/GenBank/DDBJ databases">
        <title>Human gut microbiome strain richness.</title>
        <authorList>
            <person name="Chen-Liaw A."/>
        </authorList>
    </citation>
    <scope>NUCLEOTIDE SEQUENCE</scope>
    <source>
        <strain evidence="13">1001283st1_G1_1001283B150217_161031</strain>
    </source>
</reference>
<keyword evidence="7" id="KW-0136">Cellulose degradation</keyword>
<dbReference type="Pfam" id="PF03425">
    <property type="entry name" value="CBM_11"/>
    <property type="match status" value="1"/>
</dbReference>
<organism evidence="13 14">
    <name type="scientific">[Eubacterium] siraeum</name>
    <dbReference type="NCBI Taxonomy" id="39492"/>
    <lineage>
        <taxon>Bacteria</taxon>
        <taxon>Bacillati</taxon>
        <taxon>Bacillota</taxon>
        <taxon>Clostridia</taxon>
        <taxon>Eubacteriales</taxon>
        <taxon>Oscillospiraceae</taxon>
        <taxon>Oscillospiraceae incertae sedis</taxon>
    </lineage>
</organism>
<dbReference type="SUPFAM" id="SSF51445">
    <property type="entry name" value="(Trans)glycosidases"/>
    <property type="match status" value="1"/>
</dbReference>
<keyword evidence="10" id="KW-0624">Polysaccharide degradation</keyword>
<comment type="catalytic activity">
    <reaction evidence="1">
        <text>Random hydrolysis of (1-&gt;4)-beta-D-mannosidic linkages in mannans, galactomannans and glucomannans.</text>
        <dbReference type="EC" id="3.2.1.78"/>
    </reaction>
</comment>
<dbReference type="InterPro" id="IPR013783">
    <property type="entry name" value="Ig-like_fold"/>
</dbReference>
<dbReference type="Pfam" id="PF00041">
    <property type="entry name" value="fn3"/>
    <property type="match status" value="2"/>
</dbReference>
<dbReference type="EMBL" id="JAQLXW010000007">
    <property type="protein sequence ID" value="MDB8003722.1"/>
    <property type="molecule type" value="Genomic_DNA"/>
</dbReference>
<dbReference type="PROSITE" id="PS50853">
    <property type="entry name" value="FN3"/>
    <property type="match status" value="3"/>
</dbReference>
<feature type="domain" description="Fibronectin type-III" evidence="12">
    <location>
        <begin position="1079"/>
        <end position="1173"/>
    </location>
</feature>
<evidence type="ECO:0000256" key="10">
    <source>
        <dbReference type="ARBA" id="ARBA00023326"/>
    </source>
</evidence>
<dbReference type="AlphaFoldDB" id="A0AAW6D203"/>
<dbReference type="InterPro" id="IPR014756">
    <property type="entry name" value="Ig_E-set"/>
</dbReference>
<dbReference type="SUPFAM" id="SSF49785">
    <property type="entry name" value="Galactose-binding domain-like"/>
    <property type="match status" value="1"/>
</dbReference>
<dbReference type="InterPro" id="IPR045053">
    <property type="entry name" value="MAN-like"/>
</dbReference>
<dbReference type="SMART" id="SM00060">
    <property type="entry name" value="FN3"/>
    <property type="match status" value="3"/>
</dbReference>
<evidence type="ECO:0000256" key="1">
    <source>
        <dbReference type="ARBA" id="ARBA00001678"/>
    </source>
</evidence>
<feature type="domain" description="Fibronectin type-III" evidence="12">
    <location>
        <begin position="989"/>
        <end position="1077"/>
    </location>
</feature>
<evidence type="ECO:0000256" key="6">
    <source>
        <dbReference type="ARBA" id="ARBA00022801"/>
    </source>
</evidence>
<dbReference type="PANTHER" id="PTHR31451:SF39">
    <property type="entry name" value="MANNAN ENDO-1,4-BETA-MANNOSIDASE 1"/>
    <property type="match status" value="1"/>
</dbReference>
<dbReference type="InterPro" id="IPR005087">
    <property type="entry name" value="CBM11"/>
</dbReference>
<evidence type="ECO:0000256" key="5">
    <source>
        <dbReference type="ARBA" id="ARBA00022729"/>
    </source>
</evidence>
<dbReference type="Pfam" id="PF03442">
    <property type="entry name" value="CBM_X2"/>
    <property type="match status" value="3"/>
</dbReference>
<evidence type="ECO:0000259" key="12">
    <source>
        <dbReference type="PROSITE" id="PS50853"/>
    </source>
</evidence>
<keyword evidence="4" id="KW-0964">Secreted</keyword>
<dbReference type="InterPro" id="IPR008979">
    <property type="entry name" value="Galactose-bd-like_sf"/>
</dbReference>
<accession>A0AAW6D203</accession>
<comment type="subcellular location">
    <subcellularLocation>
        <location evidence="2">Secreted</location>
    </subcellularLocation>
</comment>
<dbReference type="InterPro" id="IPR003961">
    <property type="entry name" value="FN3_dom"/>
</dbReference>
<sequence>MTGFKKRLASSALATAMTLTALPVSVFFISTGAAAEDVPSGFAYAQGTRFMLDGSPFYYAGTNCYYLTFKSQEAVDNVFKDAEAMGLKVIRVWGNLDVGVKTGTTDSEGKPVFTNNNDGSGEKDGVYFQYFDKDLGKPVTNFGEDGIKKLDYALYQAEKHGMKLLITFTNYWDAFGGMGQYVKWAEELGITGLKKDDFYTNETLKGWYKDYINGLLNHTNPYTNRKLKDEPSVFAWELANEPRCNTDAQCKDDILYNWAKEMSEYVKSIDPNHMVSLGDEGFFNRPYGYFDEYTTSNYAFYGAEGVDFEKLMTIDTLDFGTPHLYLDQWGMKHTGTGQDDLLWFKIHGETCAELGKPVILEEFGLTNRTIRDSEYEQWFEVLEGNVYDTVEYAGTNYWMIASYIDGELYPDYDQYTVYGPEGTDTESTRQLIIKHAANMAAKNNVNTIVNDKLSFDRSDNNDLTVTATMKEGVISGITLDGNALTEGKDFTINNNSVTIKASYLKTLELKNHVFTLDCTAGSSPKFTVNVTDVSIPAPTLDKYIATVDKNLRHYKKVNVGYDKKTSEFRGITVNGKYLTAGTDYTDNGGSVTFSDSFIKSLSEGNVTLVFDFYEGADCEFLLTVTDTSALEDIDTFESYTDDSQLSSAYTPNTSGNNVTVSLVDNANSKAMKFEYNVGSPNGYCGVNRTLSQRNVAQYKGVSINLTGDNSGNSFTIQLRDKNDNYFEKEITVNFSGEKTFEIPFEEFAAPSWQSGSATLDTAGIVQVAFYAGSGGSTDTGVYIIDDVYFYGEKQEAEGAHLIDKTGTFDGSAPATVLTKLVLNGQAISKITCDGKTLDSSTDYSWNGSQVTLNTPFTQTLANGKYEIVYHFSDGTTDTFTLTVINSAVTDDITVDNVTGFTSTNATDSSLTLAWNKNSKADGYSVEIYKGGKWNEIYSGANTSCTATGLNASSTYSFRIRAYKTSGGTMYYGDYTRLAAKTADSSVLDPVTSFTRISATENSVTLGWATNSKADGYSVEIYKGGKWNEIYNGNSTSCTATGLNANSTYTFRIRAYKTSGGAVQYSDYVRLAAKTVESSGVSNVTSFRKISATSSELIIGWAMNNSAEGYIVELYRGGKWTEALRTCTNNTVGFIAGDLKAGATYTFRIRAYKTSGDTVIYSNYTRLAAVTNAN</sequence>
<dbReference type="PANTHER" id="PTHR31451">
    <property type="match status" value="1"/>
</dbReference>
<keyword evidence="8" id="KW-0119">Carbohydrate metabolism</keyword>
<dbReference type="InterPro" id="IPR036116">
    <property type="entry name" value="FN3_sf"/>
</dbReference>
<evidence type="ECO:0000256" key="3">
    <source>
        <dbReference type="ARBA" id="ARBA00012706"/>
    </source>
</evidence>
<keyword evidence="6" id="KW-0378">Hydrolase</keyword>
<evidence type="ECO:0000256" key="4">
    <source>
        <dbReference type="ARBA" id="ARBA00022525"/>
    </source>
</evidence>
<dbReference type="GO" id="GO:0008810">
    <property type="term" value="F:cellulase activity"/>
    <property type="evidence" value="ECO:0007669"/>
    <property type="project" value="InterPro"/>
</dbReference>
<dbReference type="Pfam" id="PF26410">
    <property type="entry name" value="GH5_mannosidase"/>
    <property type="match status" value="1"/>
</dbReference>
<keyword evidence="9" id="KW-0326">Glycosidase</keyword>
<dbReference type="GO" id="GO:0005576">
    <property type="term" value="C:extracellular region"/>
    <property type="evidence" value="ECO:0007669"/>
    <property type="project" value="UniProtKB-SubCell"/>
</dbReference>
<comment type="caution">
    <text evidence="13">The sequence shown here is derived from an EMBL/GenBank/DDBJ whole genome shotgun (WGS) entry which is preliminary data.</text>
</comment>
<dbReference type="SUPFAM" id="SSF49265">
    <property type="entry name" value="Fibronectin type III"/>
    <property type="match status" value="2"/>
</dbReference>
<evidence type="ECO:0000256" key="11">
    <source>
        <dbReference type="SAM" id="SignalP"/>
    </source>
</evidence>
<keyword evidence="5 11" id="KW-0732">Signal</keyword>
<dbReference type="InterPro" id="IPR005102">
    <property type="entry name" value="Carbo-bd_X2"/>
</dbReference>
<dbReference type="EC" id="3.2.1.78" evidence="3"/>
<evidence type="ECO:0000256" key="9">
    <source>
        <dbReference type="ARBA" id="ARBA00023295"/>
    </source>
</evidence>
<dbReference type="SUPFAM" id="SSF81296">
    <property type="entry name" value="E set domains"/>
    <property type="match status" value="3"/>
</dbReference>
<dbReference type="InterPro" id="IPR017853">
    <property type="entry name" value="GH"/>
</dbReference>